<gene>
    <name evidence="1" type="ORF">DP939_11895</name>
</gene>
<accession>A0A366M3Y4</accession>
<dbReference type="OrthoDB" id="194758at2"/>
<evidence type="ECO:0000313" key="1">
    <source>
        <dbReference type="EMBL" id="RBQ20470.1"/>
    </source>
</evidence>
<organism evidence="1 2">
    <name type="scientific">Spongiactinospora rosea</name>
    <dbReference type="NCBI Taxonomy" id="2248750"/>
    <lineage>
        <taxon>Bacteria</taxon>
        <taxon>Bacillati</taxon>
        <taxon>Actinomycetota</taxon>
        <taxon>Actinomycetes</taxon>
        <taxon>Streptosporangiales</taxon>
        <taxon>Streptosporangiaceae</taxon>
        <taxon>Spongiactinospora</taxon>
    </lineage>
</organism>
<reference evidence="1 2" key="1">
    <citation type="submission" date="2018-06" db="EMBL/GenBank/DDBJ databases">
        <title>Sphaerisporangium craniellae sp. nov., isolated from a marine sponge in the South China Sea.</title>
        <authorList>
            <person name="Li L."/>
        </authorList>
    </citation>
    <scope>NUCLEOTIDE SEQUENCE [LARGE SCALE GENOMIC DNA]</scope>
    <source>
        <strain evidence="1 2">LHW63015</strain>
    </source>
</reference>
<comment type="caution">
    <text evidence="1">The sequence shown here is derived from an EMBL/GenBank/DDBJ whole genome shotgun (WGS) entry which is preliminary data.</text>
</comment>
<keyword evidence="2" id="KW-1185">Reference proteome</keyword>
<name>A0A366M3Y4_9ACTN</name>
<protein>
    <submittedName>
        <fullName evidence="1">Uncharacterized protein</fullName>
    </submittedName>
</protein>
<dbReference type="AlphaFoldDB" id="A0A366M3Y4"/>
<dbReference type="EMBL" id="QMEY01000003">
    <property type="protein sequence ID" value="RBQ20470.1"/>
    <property type="molecule type" value="Genomic_DNA"/>
</dbReference>
<proteinExistence type="predicted"/>
<dbReference type="RefSeq" id="WP_113980664.1">
    <property type="nucleotide sequence ID" value="NZ_QMEY01000003.1"/>
</dbReference>
<evidence type="ECO:0000313" key="2">
    <source>
        <dbReference type="Proteomes" id="UP000253303"/>
    </source>
</evidence>
<sequence length="149" mass="16250">MMLAVPGRSPFDWLTVPDILADLGIPLADWQEWETAGNVPAGVVWPDGQVRISVLSYGRWLDSLAVSDDTTPPSPNEVRGTILDALEIAAARGLSHAELCRMFAHHGVTVPPDVITATLDDLIRNGVCHSHTIDHSGPPVIRYRFGRRP</sequence>
<dbReference type="Proteomes" id="UP000253303">
    <property type="component" value="Unassembled WGS sequence"/>
</dbReference>